<feature type="region of interest" description="Disordered" evidence="1">
    <location>
        <begin position="27"/>
        <end position="49"/>
    </location>
</feature>
<proteinExistence type="predicted"/>
<dbReference type="Proteomes" id="UP000186551">
    <property type="component" value="Unassembled WGS sequence"/>
</dbReference>
<dbReference type="SMART" id="SM00754">
    <property type="entry name" value="CHRD"/>
    <property type="match status" value="1"/>
</dbReference>
<dbReference type="Pfam" id="PF07452">
    <property type="entry name" value="CHRD"/>
    <property type="match status" value="1"/>
</dbReference>
<name>A0A1Q5P903_9BACT</name>
<protein>
    <recommendedName>
        <fullName evidence="2">CHRD domain-containing protein</fullName>
    </recommendedName>
</protein>
<feature type="region of interest" description="Disordered" evidence="1">
    <location>
        <begin position="1"/>
        <end position="20"/>
    </location>
</feature>
<comment type="caution">
    <text evidence="3">The sequence shown here is derived from an EMBL/GenBank/DDBJ whole genome shotgun (WGS) entry which is preliminary data.</text>
</comment>
<reference evidence="3 4" key="1">
    <citation type="submission" date="2016-03" db="EMBL/GenBank/DDBJ databases">
        <title>Genome sequence of Pontibacter sp. nov., of the family cytophagaceae, isolated from marine sediment of the Yellow Sea, China.</title>
        <authorList>
            <person name="Zhang G."/>
            <person name="Zhang R."/>
        </authorList>
    </citation>
    <scope>NUCLEOTIDE SEQUENCE [LARGE SCALE GENOMIC DNA]</scope>
    <source>
        <strain evidence="3 4">S10-8</strain>
    </source>
</reference>
<dbReference type="EMBL" id="LVWA01000012">
    <property type="protein sequence ID" value="OKL38622.1"/>
    <property type="molecule type" value="Genomic_DNA"/>
</dbReference>
<evidence type="ECO:0000256" key="1">
    <source>
        <dbReference type="SAM" id="MobiDB-lite"/>
    </source>
</evidence>
<feature type="domain" description="CHRD" evidence="2">
    <location>
        <begin position="22"/>
        <end position="146"/>
    </location>
</feature>
<organism evidence="3 4">
    <name type="scientific">Pontibacter flavimaris</name>
    <dbReference type="NCBI Taxonomy" id="1797110"/>
    <lineage>
        <taxon>Bacteria</taxon>
        <taxon>Pseudomonadati</taxon>
        <taxon>Bacteroidota</taxon>
        <taxon>Cytophagia</taxon>
        <taxon>Cytophagales</taxon>
        <taxon>Hymenobacteraceae</taxon>
        <taxon>Pontibacter</taxon>
    </lineage>
</organism>
<evidence type="ECO:0000313" key="3">
    <source>
        <dbReference type="EMBL" id="OKL38622.1"/>
    </source>
</evidence>
<keyword evidence="4" id="KW-1185">Reference proteome</keyword>
<gene>
    <name evidence="3" type="ORF">A3841_05605</name>
</gene>
<accession>A0A1Q5P903</accession>
<feature type="compositionally biased region" description="Acidic residues" evidence="1">
    <location>
        <begin position="8"/>
        <end position="20"/>
    </location>
</feature>
<dbReference type="AlphaFoldDB" id="A0A1Q5P903"/>
<dbReference type="InterPro" id="IPR010895">
    <property type="entry name" value="CHRD"/>
</dbReference>
<dbReference type="STRING" id="1797110.A3841_05605"/>
<dbReference type="PROSITE" id="PS50933">
    <property type="entry name" value="CHRD"/>
    <property type="match status" value="1"/>
</dbReference>
<feature type="compositionally biased region" description="Polar residues" evidence="1">
    <location>
        <begin position="30"/>
        <end position="49"/>
    </location>
</feature>
<evidence type="ECO:0000313" key="4">
    <source>
        <dbReference type="Proteomes" id="UP000186551"/>
    </source>
</evidence>
<sequence>MLGFSSCNDDDDGNLPDPADEIVMLDDATLSGSQEVPSNSSEATGTFKGQYNKDTKRLSYTITFEGITPTAMHFHKGAPGMAGPIVIPINPGSNPYSGSNPFNTPLSGSTSALTTEQEADLLAGNWFLNIHSAEFPDGEIRAQITQ</sequence>
<evidence type="ECO:0000259" key="2">
    <source>
        <dbReference type="PROSITE" id="PS50933"/>
    </source>
</evidence>